<name>A0A8B7D045_PHODC</name>
<dbReference type="GeneID" id="103721875"/>
<keyword evidence="1 3" id="KW-0547">Nucleotide-binding</keyword>
<dbReference type="SUPFAM" id="SSF100920">
    <property type="entry name" value="Heat shock protein 70kD (HSP70), peptide-binding domain"/>
    <property type="match status" value="1"/>
</dbReference>
<proteinExistence type="inferred from homology"/>
<comment type="similarity">
    <text evidence="3">Belongs to the heat shock protein 70 family.</text>
</comment>
<dbReference type="KEGG" id="pda:103721875"/>
<dbReference type="PROSITE" id="PS01036">
    <property type="entry name" value="HSP70_3"/>
    <property type="match status" value="1"/>
</dbReference>
<evidence type="ECO:0000256" key="3">
    <source>
        <dbReference type="RuleBase" id="RU003322"/>
    </source>
</evidence>
<dbReference type="SUPFAM" id="SSF53067">
    <property type="entry name" value="Actin-like ATPase domain"/>
    <property type="match status" value="2"/>
</dbReference>
<dbReference type="InterPro" id="IPR043129">
    <property type="entry name" value="ATPase_NBD"/>
</dbReference>
<dbReference type="PANTHER" id="PTHR19375">
    <property type="entry name" value="HEAT SHOCK PROTEIN 70KDA"/>
    <property type="match status" value="1"/>
</dbReference>
<dbReference type="Proteomes" id="UP000228380">
    <property type="component" value="Chromosome 17"/>
</dbReference>
<dbReference type="Gene3D" id="2.60.34.10">
    <property type="entry name" value="Substrate Binding Domain Of DNAk, Chain A, domain 1"/>
    <property type="match status" value="1"/>
</dbReference>
<keyword evidence="5" id="KW-1185">Reference proteome</keyword>
<evidence type="ECO:0000256" key="2">
    <source>
        <dbReference type="ARBA" id="ARBA00022840"/>
    </source>
</evidence>
<evidence type="ECO:0000313" key="6">
    <source>
        <dbReference type="RefSeq" id="XP_008810467.2"/>
    </source>
</evidence>
<keyword evidence="4" id="KW-0812">Transmembrane</keyword>
<dbReference type="Pfam" id="PF00012">
    <property type="entry name" value="HSP70"/>
    <property type="match status" value="1"/>
</dbReference>
<accession>A0A8B7D045</accession>
<dbReference type="OrthoDB" id="770846at2759"/>
<organism evidence="5 6">
    <name type="scientific">Phoenix dactylifera</name>
    <name type="common">Date palm</name>
    <dbReference type="NCBI Taxonomy" id="42345"/>
    <lineage>
        <taxon>Eukaryota</taxon>
        <taxon>Viridiplantae</taxon>
        <taxon>Streptophyta</taxon>
        <taxon>Embryophyta</taxon>
        <taxon>Tracheophyta</taxon>
        <taxon>Spermatophyta</taxon>
        <taxon>Magnoliopsida</taxon>
        <taxon>Liliopsida</taxon>
        <taxon>Arecaceae</taxon>
        <taxon>Coryphoideae</taxon>
        <taxon>Phoeniceae</taxon>
        <taxon>Phoenix</taxon>
    </lineage>
</organism>
<keyword evidence="4" id="KW-0472">Membrane</keyword>
<dbReference type="RefSeq" id="XP_008810467.2">
    <property type="nucleotide sequence ID" value="XM_008812245.3"/>
</dbReference>
<dbReference type="Gene3D" id="3.30.420.40">
    <property type="match status" value="2"/>
</dbReference>
<keyword evidence="2 3" id="KW-0067">ATP-binding</keyword>
<evidence type="ECO:0000313" key="5">
    <source>
        <dbReference type="Proteomes" id="UP000228380"/>
    </source>
</evidence>
<dbReference type="Gene3D" id="3.90.640.10">
    <property type="entry name" value="Actin, Chain A, domain 4"/>
    <property type="match status" value="1"/>
</dbReference>
<sequence>MGKWTCRCPRRELSSPAYVPLSLAPSMAGSSSSQDEGPVRFLGEFFDEFLEYIRKKYQERARGLHRNAPSPFWPFGAPRKEPVPGTGRRHPSEDPVFLALLQYLIETTYWRGLGYPLSRGLARLYLRSLRGDMAGVEAFAHFVDSDDPFTAHRILALGRKTKFLGQQFREAGIKWKGVLDEVQEDDDSIRPAGYADDGSRSSLGSTIGIDIGTSYSCASVYKNGLLVCLLNDKGKHVTPSWVAYTDEKLIGEDAENQATVNAERTIFNVKRLIGRKFEDPDVQDDMELVPYKIANKDGEPYIKVNMESGVRSYIFSPEDIVAYIIAKMKENTEHAADMTIKDAVVTVPAYFNYAQRRAVKNACSKACLNVARIINEPTAAAIANGRYKQDGQKNILVFRLGGGTFDVSILSIDNGAFVVLATNGDKLGGEDFDKKIMRYFINLINERHGKDISRDKQTLGKLRKECESAKRVLSNQQEVQVEIESLCEGFDFSEPLTQNLFEELNDALFIRTMWLVNKTMKDAGLSKYQIDEVVLTGGSSRIPKIRRLLEDYFGGKQPKMEEVVDEAAAEGAAIIGGILSGNVCDFTEDMLILDVEPSSTRTEAMTTLIHRNIMIPPRESLVFTTYQDQQTTDSTLVFEEQNSFREDCRILSNKCAAWACCGGVLVSATLVALAVVTLKFTRY</sequence>
<dbReference type="GO" id="GO:0005524">
    <property type="term" value="F:ATP binding"/>
    <property type="evidence" value="ECO:0007669"/>
    <property type="project" value="UniProtKB-KW"/>
</dbReference>
<feature type="transmembrane region" description="Helical" evidence="4">
    <location>
        <begin position="656"/>
        <end position="678"/>
    </location>
</feature>
<evidence type="ECO:0000256" key="4">
    <source>
        <dbReference type="SAM" id="Phobius"/>
    </source>
</evidence>
<dbReference type="GO" id="GO:0140662">
    <property type="term" value="F:ATP-dependent protein folding chaperone"/>
    <property type="evidence" value="ECO:0007669"/>
    <property type="project" value="InterPro"/>
</dbReference>
<dbReference type="PRINTS" id="PR00301">
    <property type="entry name" value="HEATSHOCK70"/>
</dbReference>
<dbReference type="FunFam" id="3.90.640.10:FF:000002">
    <property type="entry name" value="Heat shock 70 kDa"/>
    <property type="match status" value="1"/>
</dbReference>
<gene>
    <name evidence="6" type="primary">LOC103721875</name>
</gene>
<dbReference type="InterPro" id="IPR018181">
    <property type="entry name" value="Heat_shock_70_CS"/>
</dbReference>
<dbReference type="AlphaFoldDB" id="A0A8B7D045"/>
<dbReference type="InterPro" id="IPR013126">
    <property type="entry name" value="Hsp_70_fam"/>
</dbReference>
<keyword evidence="4" id="KW-1133">Transmembrane helix</keyword>
<reference evidence="6" key="2">
    <citation type="submission" date="2025-08" db="UniProtKB">
        <authorList>
            <consortium name="RefSeq"/>
        </authorList>
    </citation>
    <scope>IDENTIFICATION</scope>
    <source>
        <tissue evidence="6">Young leaves</tissue>
    </source>
</reference>
<dbReference type="InterPro" id="IPR029047">
    <property type="entry name" value="HSP70_peptide-bd_sf"/>
</dbReference>
<protein>
    <submittedName>
        <fullName evidence="6">Luminal-binding protein 5-like</fullName>
    </submittedName>
</protein>
<reference evidence="5" key="1">
    <citation type="journal article" date="2019" name="Nat. Commun.">
        <title>Genome-wide association mapping of date palm fruit traits.</title>
        <authorList>
            <person name="Hazzouri K.M."/>
            <person name="Gros-Balthazard M."/>
            <person name="Flowers J.M."/>
            <person name="Copetti D."/>
            <person name="Lemansour A."/>
            <person name="Lebrun M."/>
            <person name="Masmoudi K."/>
            <person name="Ferrand S."/>
            <person name="Dhar M.I."/>
            <person name="Fresquez Z.A."/>
            <person name="Rosas U."/>
            <person name="Zhang J."/>
            <person name="Talag J."/>
            <person name="Lee S."/>
            <person name="Kudrna D."/>
            <person name="Powell R.F."/>
            <person name="Leitch I.J."/>
            <person name="Krueger R.R."/>
            <person name="Wing R.A."/>
            <person name="Amiri K.M.A."/>
            <person name="Purugganan M.D."/>
        </authorList>
    </citation>
    <scope>NUCLEOTIDE SEQUENCE [LARGE SCALE GENOMIC DNA]</scope>
    <source>
        <strain evidence="5">cv. Khalas</strain>
    </source>
</reference>
<evidence type="ECO:0000256" key="1">
    <source>
        <dbReference type="ARBA" id="ARBA00022741"/>
    </source>
</evidence>